<evidence type="ECO:0000256" key="2">
    <source>
        <dbReference type="ARBA" id="ARBA00006562"/>
    </source>
</evidence>
<dbReference type="GO" id="GO:0071035">
    <property type="term" value="P:nuclear polyadenylation-dependent rRNA catabolic process"/>
    <property type="evidence" value="ECO:0007669"/>
    <property type="project" value="EnsemblFungi"/>
</dbReference>
<dbReference type="Proteomes" id="UP000002866">
    <property type="component" value="Chromosome 5"/>
</dbReference>
<dbReference type="GO" id="GO:1904595">
    <property type="term" value="P:positive regulation of termination of RNA polymerase II transcription"/>
    <property type="evidence" value="ECO:0007669"/>
    <property type="project" value="EnsemblFungi"/>
</dbReference>
<proteinExistence type="inferred from homology"/>
<evidence type="ECO:0000256" key="7">
    <source>
        <dbReference type="RuleBase" id="RU367113"/>
    </source>
</evidence>
<keyword evidence="7" id="KW-0547">Nucleotide-binding</keyword>
<dbReference type="OMA" id="VVTWRGH"/>
<keyword evidence="7" id="KW-0378">Hydrolase</keyword>
<evidence type="ECO:0000256" key="4">
    <source>
        <dbReference type="ARBA" id="ARBA00044676"/>
    </source>
</evidence>
<dbReference type="GO" id="GO:0110155">
    <property type="term" value="P:NAD-cap decapping"/>
    <property type="evidence" value="ECO:0007669"/>
    <property type="project" value="EnsemblFungi"/>
</dbReference>
<keyword evidence="3 7" id="KW-0540">Nuclease</keyword>
<dbReference type="GO" id="GO:0046872">
    <property type="term" value="F:metal ion binding"/>
    <property type="evidence" value="ECO:0007669"/>
    <property type="project" value="UniProtKB-KW"/>
</dbReference>
<evidence type="ECO:0000256" key="3">
    <source>
        <dbReference type="ARBA" id="ARBA00022722"/>
    </source>
</evidence>
<dbReference type="AlphaFoldDB" id="I2H3X9"/>
<comment type="catalytic activity">
    <reaction evidence="6">
        <text>a 5'-end NAD(+)-phospho-ribonucleoside in mRNA + H2O = a 5'-end phospho-ribonucleoside in mRNA + NAD(+) + H(+)</text>
        <dbReference type="Rhea" id="RHEA:60880"/>
        <dbReference type="Rhea" id="RHEA-COMP:15692"/>
        <dbReference type="Rhea" id="RHEA-COMP:15698"/>
        <dbReference type="ChEBI" id="CHEBI:15377"/>
        <dbReference type="ChEBI" id="CHEBI:15378"/>
        <dbReference type="ChEBI" id="CHEBI:57540"/>
        <dbReference type="ChEBI" id="CHEBI:138282"/>
        <dbReference type="ChEBI" id="CHEBI:144029"/>
    </reaction>
    <physiologicalReaction direction="left-to-right" evidence="6">
        <dbReference type="Rhea" id="RHEA:60881"/>
    </physiologicalReaction>
</comment>
<dbReference type="GO" id="GO:0003723">
    <property type="term" value="F:RNA binding"/>
    <property type="evidence" value="ECO:0007669"/>
    <property type="project" value="UniProtKB-KW"/>
</dbReference>
<evidence type="ECO:0000256" key="1">
    <source>
        <dbReference type="ARBA" id="ARBA00001968"/>
    </source>
</evidence>
<dbReference type="GO" id="GO:0031087">
    <property type="term" value="P:deadenylation-independent decapping of nuclear-transcribed mRNA"/>
    <property type="evidence" value="ECO:0007669"/>
    <property type="project" value="EnsemblFungi"/>
</dbReference>
<sequence length="378" mass="43953">MKQTANLFVKQRSQTTTLKQPKEITCYSRNREEEYLPKDDCNLHYYYFPDSYLDNNVDLSGGAAKFKDFQKNFKDRCSLKGLLASLQQYEMNKNTKIKADIITFRGIIRKLISAAFDSEQFNHVDLRVLVFDGQIFIKEIPQDEPELVGKAKLNAYSGYKFETLATIPQPLPFVSRELLEKRPKKIVTTGDEYVSVVKTGISNCRLVLGAEVDCIFDFKESSKTNNIYHYAELKCTQQICTAQQARGFDKKIFRTWLQCFLVGIPRIIYGFRDDNMVLKSVEEFSTEEIPILLKDDPAWANACLDAIKWYGALTQWLLDTIPRNDDKKCYKLVFENNHLRLSEFEESDQEYDGIVNGDVIISKEFREWRTQLKSQKDK</sequence>
<dbReference type="InterPro" id="IPR013961">
    <property type="entry name" value="RAI1"/>
</dbReference>
<dbReference type="EC" id="3.6.1.-" evidence="7"/>
<comment type="function">
    <text evidence="7">Decapping enzyme for NAD-capped RNAs: specifically hydrolyzes the nicotinamide adenine dinucleotide (NAD) cap from a subset of RNAs by removing the entire NAD moiety from the 5'-end of an NAD-capped RNA.</text>
</comment>
<comment type="catalytic activity">
    <reaction evidence="5">
        <text>a 5'-end triphospho-ribonucleoside in mRNA + H2O = a 5'-end phospho-ribonucleoside in mRNA + diphosphate + H(+)</text>
        <dbReference type="Rhea" id="RHEA:78683"/>
        <dbReference type="Rhea" id="RHEA-COMP:15692"/>
        <dbReference type="Rhea" id="RHEA-COMP:17164"/>
        <dbReference type="ChEBI" id="CHEBI:15377"/>
        <dbReference type="ChEBI" id="CHEBI:15378"/>
        <dbReference type="ChEBI" id="CHEBI:33019"/>
        <dbReference type="ChEBI" id="CHEBI:138282"/>
        <dbReference type="ChEBI" id="CHEBI:167618"/>
    </reaction>
    <physiologicalReaction direction="left-to-right" evidence="5">
        <dbReference type="Rhea" id="RHEA:78684"/>
    </physiologicalReaction>
</comment>
<protein>
    <recommendedName>
        <fullName evidence="7">Decapping nuclease</fullName>
        <ecNumber evidence="7">3.6.1.-</ecNumber>
    </recommendedName>
</protein>
<evidence type="ECO:0000313" key="10">
    <source>
        <dbReference type="Proteomes" id="UP000002866"/>
    </source>
</evidence>
<gene>
    <name evidence="9" type="primary">TBLA0E00180</name>
    <name evidence="9" type="ORF">TBLA_0E00180</name>
</gene>
<comment type="cofactor">
    <cofactor evidence="1 7">
        <name>a divalent metal cation</name>
        <dbReference type="ChEBI" id="CHEBI:60240"/>
    </cofactor>
</comment>
<dbReference type="EMBL" id="HE806320">
    <property type="protein sequence ID" value="CCH61081.1"/>
    <property type="molecule type" value="Genomic_DNA"/>
</dbReference>
<keyword evidence="10" id="KW-1185">Reference proteome</keyword>
<dbReference type="OrthoDB" id="5853397at2759"/>
<keyword evidence="7" id="KW-0479">Metal-binding</keyword>
<evidence type="ECO:0000313" key="9">
    <source>
        <dbReference type="EMBL" id="CCH61081.1"/>
    </source>
</evidence>
<dbReference type="PANTHER" id="PTHR12395:SF9">
    <property type="entry name" value="DECAPPING AND EXORIBONUCLEASE PROTEIN"/>
    <property type="match status" value="1"/>
</dbReference>
<dbReference type="RefSeq" id="XP_004180600.1">
    <property type="nucleotide sequence ID" value="XM_004180552.1"/>
</dbReference>
<dbReference type="GO" id="GO:0000166">
    <property type="term" value="F:nucleotide binding"/>
    <property type="evidence" value="ECO:0007669"/>
    <property type="project" value="UniProtKB-KW"/>
</dbReference>
<keyword evidence="7" id="KW-0694">RNA-binding</keyword>
<dbReference type="PANTHER" id="PTHR12395">
    <property type="entry name" value="DOM-3 RELATED"/>
    <property type="match status" value="1"/>
</dbReference>
<dbReference type="eggNOG" id="KOG1982">
    <property type="taxonomic scope" value="Eukaryota"/>
</dbReference>
<dbReference type="GO" id="GO:0090730">
    <property type="term" value="C:Las1 complex"/>
    <property type="evidence" value="ECO:0007669"/>
    <property type="project" value="EnsemblFungi"/>
</dbReference>
<dbReference type="GO" id="GO:1990174">
    <property type="term" value="F:phosphodiesterase decapping endonuclease activity"/>
    <property type="evidence" value="ECO:0007669"/>
    <property type="project" value="EnsemblFungi"/>
</dbReference>
<dbReference type="InterPro" id="IPR039039">
    <property type="entry name" value="RAI1-like_fam"/>
</dbReference>
<dbReference type="InParanoid" id="I2H3X9"/>
<evidence type="ECO:0000256" key="6">
    <source>
        <dbReference type="ARBA" id="ARBA00048124"/>
    </source>
</evidence>
<dbReference type="STRING" id="1071380.I2H3X9"/>
<reference evidence="9 10" key="1">
    <citation type="journal article" date="2011" name="Proc. Natl. Acad. Sci. U.S.A.">
        <title>Evolutionary erosion of yeast sex chromosomes by mating-type switching accidents.</title>
        <authorList>
            <person name="Gordon J.L."/>
            <person name="Armisen D."/>
            <person name="Proux-Wera E."/>
            <person name="Oheigeartaigh S.S."/>
            <person name="Byrne K.P."/>
            <person name="Wolfe K.H."/>
        </authorList>
    </citation>
    <scope>NUCLEOTIDE SEQUENCE [LARGE SCALE GENOMIC DNA]</scope>
    <source>
        <strain evidence="10">ATCC 34711 / CBS 6284 / DSM 70876 / NBRC 10599 / NRRL Y-10934 / UCD 77-7</strain>
    </source>
</reference>
<organism evidence="9 10">
    <name type="scientific">Henningerozyma blattae (strain ATCC 34711 / CBS 6284 / DSM 70876 / NBRC 10599 / NRRL Y-10934 / UCD 77-7)</name>
    <name type="common">Yeast</name>
    <name type="synonym">Tetrapisispora blattae</name>
    <dbReference type="NCBI Taxonomy" id="1071380"/>
    <lineage>
        <taxon>Eukaryota</taxon>
        <taxon>Fungi</taxon>
        <taxon>Dikarya</taxon>
        <taxon>Ascomycota</taxon>
        <taxon>Saccharomycotina</taxon>
        <taxon>Saccharomycetes</taxon>
        <taxon>Saccharomycetales</taxon>
        <taxon>Saccharomycetaceae</taxon>
        <taxon>Henningerozyma</taxon>
    </lineage>
</organism>
<dbReference type="HOGENOM" id="CLU_024877_4_1_1"/>
<keyword evidence="7" id="KW-0539">Nucleus</keyword>
<dbReference type="GeneID" id="14496206"/>
<dbReference type="Pfam" id="PF08652">
    <property type="entry name" value="RAI1"/>
    <property type="match status" value="1"/>
</dbReference>
<dbReference type="FunCoup" id="I2H3X9">
    <property type="interactions" value="670"/>
</dbReference>
<dbReference type="GO" id="GO:0110103">
    <property type="term" value="C:RNA polymerase II termination complex"/>
    <property type="evidence" value="ECO:0007669"/>
    <property type="project" value="EnsemblFungi"/>
</dbReference>
<comment type="catalytic activity">
    <reaction evidence="4">
        <text>a 5'-end (N(7)-methyl 5'-triphosphoguanosine)-ribonucleoside-ribonucleotide in mRNA + H2O = a (N(7)-methyl 5'-triphosphoguanosine)-nucleoside + a 5'-end phospho-ribonucleoside in mRNA + H(+)</text>
        <dbReference type="Rhea" id="RHEA:66928"/>
        <dbReference type="Rhea" id="RHEA-COMP:15692"/>
        <dbReference type="Rhea" id="RHEA-COMP:17313"/>
        <dbReference type="ChEBI" id="CHEBI:15377"/>
        <dbReference type="ChEBI" id="CHEBI:15378"/>
        <dbReference type="ChEBI" id="CHEBI:138282"/>
        <dbReference type="ChEBI" id="CHEBI:172876"/>
        <dbReference type="ChEBI" id="CHEBI:172877"/>
    </reaction>
    <physiologicalReaction direction="left-to-right" evidence="4">
        <dbReference type="Rhea" id="RHEA:66929"/>
    </physiologicalReaction>
</comment>
<dbReference type="GO" id="GO:0030234">
    <property type="term" value="F:enzyme regulator activity"/>
    <property type="evidence" value="ECO:0007669"/>
    <property type="project" value="EnsemblFungi"/>
</dbReference>
<name>I2H3X9_HENB6</name>
<evidence type="ECO:0000259" key="8">
    <source>
        <dbReference type="Pfam" id="PF08652"/>
    </source>
</evidence>
<dbReference type="KEGG" id="tbl:TBLA_0E00180"/>
<dbReference type="GO" id="GO:0030846">
    <property type="term" value="P:termination of RNA polymerase II transcription, poly(A)-coupled"/>
    <property type="evidence" value="ECO:0007669"/>
    <property type="project" value="EnsemblFungi"/>
</dbReference>
<feature type="domain" description="RAI1-like" evidence="8">
    <location>
        <begin position="19"/>
        <end position="351"/>
    </location>
</feature>
<dbReference type="GO" id="GO:0034353">
    <property type="term" value="F:mRNA 5'-diphosphatase activity"/>
    <property type="evidence" value="ECO:0007669"/>
    <property type="project" value="EnsemblFungi"/>
</dbReference>
<dbReference type="GO" id="GO:0000448">
    <property type="term" value="P:cleavage in ITS2 between 5.8S rRNA and LSU-rRNA of tricistronic rRNA transcript (SSU-rRNA, 5.8S rRNA, LSU-rRNA)"/>
    <property type="evidence" value="ECO:0007669"/>
    <property type="project" value="EnsemblFungi"/>
</dbReference>
<comment type="subcellular location">
    <subcellularLocation>
        <location evidence="7">Nucleus</location>
    </subcellularLocation>
</comment>
<comment type="similarity">
    <text evidence="2 7">Belongs to the DXO/Dom3Z family.</text>
</comment>
<evidence type="ECO:0000256" key="5">
    <source>
        <dbReference type="ARBA" id="ARBA00044692"/>
    </source>
</evidence>
<accession>I2H3X9</accession>